<keyword evidence="2" id="KW-0963">Cytoplasm</keyword>
<evidence type="ECO:0000256" key="1">
    <source>
        <dbReference type="ARBA" id="ARBA00004496"/>
    </source>
</evidence>
<protein>
    <submittedName>
        <fullName evidence="7">ARM repeat-containing protein</fullName>
    </submittedName>
</protein>
<keyword evidence="3" id="KW-0802">TPR repeat</keyword>
<dbReference type="OMA" id="VCNLMTC"/>
<evidence type="ECO:0000259" key="6">
    <source>
        <dbReference type="Pfam" id="PF11701"/>
    </source>
</evidence>
<keyword evidence="8" id="KW-1185">Reference proteome</keyword>
<organism evidence="7 8">
    <name type="scientific">Dacryopinax primogenitus (strain DJM 731)</name>
    <name type="common">Brown rot fungus</name>
    <dbReference type="NCBI Taxonomy" id="1858805"/>
    <lineage>
        <taxon>Eukaryota</taxon>
        <taxon>Fungi</taxon>
        <taxon>Dikarya</taxon>
        <taxon>Basidiomycota</taxon>
        <taxon>Agaricomycotina</taxon>
        <taxon>Dacrymycetes</taxon>
        <taxon>Dacrymycetales</taxon>
        <taxon>Dacrymycetaceae</taxon>
        <taxon>Dacryopinax</taxon>
    </lineage>
</organism>
<dbReference type="RefSeq" id="XP_040625892.1">
    <property type="nucleotide sequence ID" value="XM_040770557.1"/>
</dbReference>
<evidence type="ECO:0000256" key="4">
    <source>
        <dbReference type="PROSITE-ProRule" id="PRU00259"/>
    </source>
</evidence>
<dbReference type="Gene3D" id="1.25.10.10">
    <property type="entry name" value="Leucine-rich Repeat Variant"/>
    <property type="match status" value="1"/>
</dbReference>
<feature type="repeat" description="ARM" evidence="4">
    <location>
        <begin position="331"/>
        <end position="375"/>
    </location>
</feature>
<accession>M5FU25</accession>
<dbReference type="Proteomes" id="UP000030653">
    <property type="component" value="Unassembled WGS sequence"/>
</dbReference>
<dbReference type="GO" id="GO:0051879">
    <property type="term" value="F:Hsp90 protein binding"/>
    <property type="evidence" value="ECO:0007669"/>
    <property type="project" value="TreeGrafter"/>
</dbReference>
<dbReference type="PANTHER" id="PTHR45994">
    <property type="entry name" value="FI21225P1"/>
    <property type="match status" value="1"/>
</dbReference>
<dbReference type="InterPro" id="IPR000225">
    <property type="entry name" value="Armadillo"/>
</dbReference>
<dbReference type="OrthoDB" id="3366777at2759"/>
<sequence>MSIALKTSTAIIISEEEIDALFAFLSPSQPKDVRTQGTVTFATYVSHTRQGKSPEAGTAEIERTLTVPLEARISSTDVSKALEGLALLTTLFTVDPLSGTALLANEGLQSHLTDLPDIFPGNNEIEGSLAGLLSQASDVKACRALVSKDWGAFLRRAANRGGEGTKTRAMLALLKLSHGGEGGGDVNEKGVDVQQEEEIVLARSLAQELVCEVEKTDEPLDTVEALAHLSMTPAVREDLSRNSPFLRSLFVLAQWKKRATLPLLYGVSVIICNIVTYRPKLAGDEAQLDRLRRMAKGGMVHGSHKLRDEPIPKLEMDEAVQERCRRLLKAGVVPVLVALTRSGGDSAGVRASVGGSFLSLAEDKENRGLIIQAGGAKALQTIIQTMLAEVSKAPSSSLDPPHTDAVLLSPIQALAKLAITSSPLLLFGPTPASSIDAIRPFCTMLSNSQSSLLQQFEALMALTNLASLGPEISNRISGQPGSLSLLDQLMLHDNTLLRRASVELVCNLVSYQAIFQRYTTDPGSKGRLHVLLALSDVDDKPTRLAASGALAMLTDSPEACNALLSLPKGAQNTFTIVAQLIDPGLVPKIVELDSSEPLSESDMSDNRSNEAPDPGLQHRGTLLLRNLLLNTKPQADARVAEKAGAVLALVTMLKTFQRKEGCEGMVTAAVESLTWFVRNGVRIQE</sequence>
<dbReference type="STRING" id="1858805.M5FU25"/>
<dbReference type="SUPFAM" id="SSF48371">
    <property type="entry name" value="ARM repeat"/>
    <property type="match status" value="1"/>
</dbReference>
<feature type="domain" description="UNC-45/Cro1/She4 central" evidence="6">
    <location>
        <begin position="16"/>
        <end position="176"/>
    </location>
</feature>
<evidence type="ECO:0000313" key="7">
    <source>
        <dbReference type="EMBL" id="EJT98994.1"/>
    </source>
</evidence>
<dbReference type="InterPro" id="IPR011989">
    <property type="entry name" value="ARM-like"/>
</dbReference>
<proteinExistence type="predicted"/>
<gene>
    <name evidence="7" type="ORF">DACRYDRAFT_118291</name>
</gene>
<feature type="region of interest" description="Disordered" evidence="5">
    <location>
        <begin position="596"/>
        <end position="616"/>
    </location>
</feature>
<evidence type="ECO:0000256" key="2">
    <source>
        <dbReference type="ARBA" id="ARBA00022490"/>
    </source>
</evidence>
<comment type="subcellular location">
    <subcellularLocation>
        <location evidence="1">Cytoplasm</location>
    </subcellularLocation>
</comment>
<dbReference type="InterPro" id="IPR024660">
    <property type="entry name" value="UCS_central_dom"/>
</dbReference>
<dbReference type="GO" id="GO:0005737">
    <property type="term" value="C:cytoplasm"/>
    <property type="evidence" value="ECO:0007669"/>
    <property type="project" value="UniProtKB-SubCell"/>
</dbReference>
<dbReference type="PANTHER" id="PTHR45994:SF1">
    <property type="entry name" value="FI21225P1"/>
    <property type="match status" value="1"/>
</dbReference>
<evidence type="ECO:0000256" key="5">
    <source>
        <dbReference type="SAM" id="MobiDB-lite"/>
    </source>
</evidence>
<reference evidence="7 8" key="1">
    <citation type="journal article" date="2012" name="Science">
        <title>The Paleozoic origin of enzymatic lignin decomposition reconstructed from 31 fungal genomes.</title>
        <authorList>
            <person name="Floudas D."/>
            <person name="Binder M."/>
            <person name="Riley R."/>
            <person name="Barry K."/>
            <person name="Blanchette R.A."/>
            <person name="Henrissat B."/>
            <person name="Martinez A.T."/>
            <person name="Otillar R."/>
            <person name="Spatafora J.W."/>
            <person name="Yadav J.S."/>
            <person name="Aerts A."/>
            <person name="Benoit I."/>
            <person name="Boyd A."/>
            <person name="Carlson A."/>
            <person name="Copeland A."/>
            <person name="Coutinho P.M."/>
            <person name="de Vries R.P."/>
            <person name="Ferreira P."/>
            <person name="Findley K."/>
            <person name="Foster B."/>
            <person name="Gaskell J."/>
            <person name="Glotzer D."/>
            <person name="Gorecki P."/>
            <person name="Heitman J."/>
            <person name="Hesse C."/>
            <person name="Hori C."/>
            <person name="Igarashi K."/>
            <person name="Jurgens J.A."/>
            <person name="Kallen N."/>
            <person name="Kersten P."/>
            <person name="Kohler A."/>
            <person name="Kuees U."/>
            <person name="Kumar T.K.A."/>
            <person name="Kuo A."/>
            <person name="LaButti K."/>
            <person name="Larrondo L.F."/>
            <person name="Lindquist E."/>
            <person name="Ling A."/>
            <person name="Lombard V."/>
            <person name="Lucas S."/>
            <person name="Lundell T."/>
            <person name="Martin R."/>
            <person name="McLaughlin D.J."/>
            <person name="Morgenstern I."/>
            <person name="Morin E."/>
            <person name="Murat C."/>
            <person name="Nagy L.G."/>
            <person name="Nolan M."/>
            <person name="Ohm R.A."/>
            <person name="Patyshakuliyeva A."/>
            <person name="Rokas A."/>
            <person name="Ruiz-Duenas F.J."/>
            <person name="Sabat G."/>
            <person name="Salamov A."/>
            <person name="Samejima M."/>
            <person name="Schmutz J."/>
            <person name="Slot J.C."/>
            <person name="St John F."/>
            <person name="Stenlid J."/>
            <person name="Sun H."/>
            <person name="Sun S."/>
            <person name="Syed K."/>
            <person name="Tsang A."/>
            <person name="Wiebenga A."/>
            <person name="Young D."/>
            <person name="Pisabarro A."/>
            <person name="Eastwood D.C."/>
            <person name="Martin F."/>
            <person name="Cullen D."/>
            <person name="Grigoriev I.V."/>
            <person name="Hibbett D.S."/>
        </authorList>
    </citation>
    <scope>NUCLEOTIDE SEQUENCE [LARGE SCALE GENOMIC DNA]</scope>
    <source>
        <strain evidence="7 8">DJM-731 SS1</strain>
    </source>
</reference>
<dbReference type="GeneID" id="63685619"/>
<dbReference type="HOGENOM" id="CLU_016305_1_0_1"/>
<dbReference type="EMBL" id="JH795871">
    <property type="protein sequence ID" value="EJT98994.1"/>
    <property type="molecule type" value="Genomic_DNA"/>
</dbReference>
<name>M5FU25_DACPD</name>
<dbReference type="InterPro" id="IPR016024">
    <property type="entry name" value="ARM-type_fold"/>
</dbReference>
<dbReference type="AlphaFoldDB" id="M5FU25"/>
<evidence type="ECO:0000256" key="3">
    <source>
        <dbReference type="ARBA" id="ARBA00022803"/>
    </source>
</evidence>
<dbReference type="PROSITE" id="PS50176">
    <property type="entry name" value="ARM_REPEAT"/>
    <property type="match status" value="1"/>
</dbReference>
<dbReference type="Pfam" id="PF11701">
    <property type="entry name" value="UNC45-central"/>
    <property type="match status" value="1"/>
</dbReference>
<evidence type="ECO:0000313" key="8">
    <source>
        <dbReference type="Proteomes" id="UP000030653"/>
    </source>
</evidence>